<dbReference type="PANTHER" id="PTHR33527:SF23">
    <property type="entry name" value="RRM DOMAIN-CONTAINING PROTEIN"/>
    <property type="match status" value="1"/>
</dbReference>
<dbReference type="AlphaFoldDB" id="A0A1E5WJD8"/>
<name>A0A1E5WJD8_9POAL</name>
<evidence type="ECO:0000313" key="1">
    <source>
        <dbReference type="EMBL" id="OEL37250.1"/>
    </source>
</evidence>
<evidence type="ECO:0000313" key="2">
    <source>
        <dbReference type="Proteomes" id="UP000095767"/>
    </source>
</evidence>
<protein>
    <submittedName>
        <fullName evidence="1">Uncharacterized protein</fullName>
    </submittedName>
</protein>
<dbReference type="EMBL" id="LWDX02006140">
    <property type="protein sequence ID" value="OEL37250.1"/>
    <property type="molecule type" value="Genomic_DNA"/>
</dbReference>
<organism evidence="1 2">
    <name type="scientific">Dichanthelium oligosanthes</name>
    <dbReference type="NCBI Taxonomy" id="888268"/>
    <lineage>
        <taxon>Eukaryota</taxon>
        <taxon>Viridiplantae</taxon>
        <taxon>Streptophyta</taxon>
        <taxon>Embryophyta</taxon>
        <taxon>Tracheophyta</taxon>
        <taxon>Spermatophyta</taxon>
        <taxon>Magnoliopsida</taxon>
        <taxon>Liliopsida</taxon>
        <taxon>Poales</taxon>
        <taxon>Poaceae</taxon>
        <taxon>PACMAD clade</taxon>
        <taxon>Panicoideae</taxon>
        <taxon>Panicodae</taxon>
        <taxon>Paniceae</taxon>
        <taxon>Dichantheliinae</taxon>
        <taxon>Dichanthelium</taxon>
    </lineage>
</organism>
<dbReference type="Proteomes" id="UP000095767">
    <property type="component" value="Unassembled WGS sequence"/>
</dbReference>
<proteinExistence type="predicted"/>
<accession>A0A1E5WJD8</accession>
<dbReference type="PANTHER" id="PTHR33527">
    <property type="entry name" value="OS07G0274300 PROTEIN"/>
    <property type="match status" value="1"/>
</dbReference>
<gene>
    <name evidence="1" type="ORF">BAE44_0001730</name>
</gene>
<reference evidence="1 2" key="1">
    <citation type="submission" date="2016-09" db="EMBL/GenBank/DDBJ databases">
        <title>The draft genome of Dichanthelium oligosanthes: A C3 panicoid grass species.</title>
        <authorList>
            <person name="Studer A.J."/>
            <person name="Schnable J.C."/>
            <person name="Brutnell T.P."/>
        </authorList>
    </citation>
    <scope>NUCLEOTIDE SEQUENCE [LARGE SCALE GENOMIC DNA]</scope>
    <source>
        <strain evidence="2">cv. Kellogg 1175</strain>
        <tissue evidence="1">Leaf</tissue>
    </source>
</reference>
<sequence>MFHKDLIARGVTVIRDTVAALVFDDNLHAMLRRFKEDYYSFLIPNPVPAPELMVPYVVTARTPPEDSRTAFVAFPEGHSLNPEDIKDYFERLPPTPSIASISRLSLPSPPVLISPSCRSLHIRSTMVRVLEVLLASEIETARNAYLRILSMPTRLEVAKNAICLLLWLETTLGFNILGEVGTMALDGISLTRVVFEANSMYTFVLQGHYAMPPTFEGIPTIMALCGRGLLVDYRFFMFHKDLIARGVTMTRDTVAALVFNDNLHAMLLWYEEDHKFTPNPVPAPQLMAPFIVTTRTPPEDSRTALVCYQECCHPLSSEELENYFERRHGFGHCIERVATEQPGAGQSAKHAVIVFRSARLRDEAMFGKKTEAIYVFNGHDIRLQRYEPPY</sequence>
<comment type="caution">
    <text evidence="1">The sequence shown here is derived from an EMBL/GenBank/DDBJ whole genome shotgun (WGS) entry which is preliminary data.</text>
</comment>
<keyword evidence="2" id="KW-1185">Reference proteome</keyword>
<dbReference type="OrthoDB" id="587008at2759"/>